<dbReference type="AlphaFoldDB" id="A0A7W7DAU5"/>
<evidence type="ECO:0000313" key="3">
    <source>
        <dbReference type="Proteomes" id="UP000542210"/>
    </source>
</evidence>
<dbReference type="Proteomes" id="UP000542210">
    <property type="component" value="Unassembled WGS sequence"/>
</dbReference>
<gene>
    <name evidence="2" type="ORF">BJ982_004996</name>
</gene>
<feature type="domain" description="Styrene monooxygenase StyA putative substrate binding" evidence="1">
    <location>
        <begin position="150"/>
        <end position="257"/>
    </location>
</feature>
<accession>A0A7W7DAU5</accession>
<keyword evidence="3" id="KW-1185">Reference proteome</keyword>
<proteinExistence type="predicted"/>
<evidence type="ECO:0000259" key="1">
    <source>
        <dbReference type="Pfam" id="PF17885"/>
    </source>
</evidence>
<dbReference type="SUPFAM" id="SSF51905">
    <property type="entry name" value="FAD/NAD(P)-binding domain"/>
    <property type="match status" value="1"/>
</dbReference>
<dbReference type="InterPro" id="IPR036188">
    <property type="entry name" value="FAD/NAD-bd_sf"/>
</dbReference>
<protein>
    <submittedName>
        <fullName evidence="2">2-polyprenyl-6-methoxyphenol hydroxylase-like FAD-dependent oxidoreductase</fullName>
    </submittedName>
</protein>
<dbReference type="InterPro" id="IPR041654">
    <property type="entry name" value="StyA_sbd"/>
</dbReference>
<dbReference type="Gene3D" id="3.50.50.60">
    <property type="entry name" value="FAD/NAD(P)-binding domain"/>
    <property type="match status" value="2"/>
</dbReference>
<dbReference type="RefSeq" id="WP_184883890.1">
    <property type="nucleotide sequence ID" value="NZ_BOOV01000029.1"/>
</dbReference>
<comment type="caution">
    <text evidence="2">The sequence shown here is derived from an EMBL/GenBank/DDBJ whole genome shotgun (WGS) entry which is preliminary data.</text>
</comment>
<dbReference type="Pfam" id="PF17885">
    <property type="entry name" value="Smoa_sbd"/>
    <property type="match status" value="1"/>
</dbReference>
<evidence type="ECO:0000313" key="2">
    <source>
        <dbReference type="EMBL" id="MBB4703452.1"/>
    </source>
</evidence>
<dbReference type="EMBL" id="JACHND010000001">
    <property type="protein sequence ID" value="MBB4703452.1"/>
    <property type="molecule type" value="Genomic_DNA"/>
</dbReference>
<sequence length="422" mass="44998">MSGRARDIAIVGAGQLGLHLGIGLLRQGHRVRLITNRTGEQIREGGVLSSQAMLAPSLDLERRLGLELWEGACPPIQGVHLTWVDRSGAEVTRFSAPRARPALSIDQRVKMPAWMDRFTAAGGDLAIEDVDAGGLSALAGEHDLVVVAAGKGDISGLFPRDTDATEFDTPQRHLALAYVRGVRPHEVFEGNDFGKADGVGEMFMFPALTVSGPCHIITVEAEPGGPLDVFAPRTAPERVLDQIKDAAAAHFPWLAKRIAGAVVTDAGATLVGRFAPTRRRPVAHTASGRAILGGGDVLVLNDPVTGQGANNAAKCAQLYLDEIAGHGDAPFDEAWMTRTFERFESLVSASTRWTNQVLRPWPPHVRDLLAGARDRGDLAQAFAEGFGDPASILSWWESPREAARLLGREGDTAGHAVTGGPR</sequence>
<reference evidence="2 3" key="1">
    <citation type="submission" date="2020-08" db="EMBL/GenBank/DDBJ databases">
        <title>Sequencing the genomes of 1000 actinobacteria strains.</title>
        <authorList>
            <person name="Klenk H.-P."/>
        </authorList>
    </citation>
    <scope>NUCLEOTIDE SEQUENCE [LARGE SCALE GENOMIC DNA]</scope>
    <source>
        <strain evidence="2 3">DSM 45784</strain>
    </source>
</reference>
<name>A0A7W7DAU5_9ACTN</name>
<dbReference type="Gene3D" id="3.30.9.40">
    <property type="match status" value="1"/>
</dbReference>
<organism evidence="2 3">
    <name type="scientific">Sphaerisporangium siamense</name>
    <dbReference type="NCBI Taxonomy" id="795645"/>
    <lineage>
        <taxon>Bacteria</taxon>
        <taxon>Bacillati</taxon>
        <taxon>Actinomycetota</taxon>
        <taxon>Actinomycetes</taxon>
        <taxon>Streptosporangiales</taxon>
        <taxon>Streptosporangiaceae</taxon>
        <taxon>Sphaerisporangium</taxon>
    </lineage>
</organism>